<evidence type="ECO:0000313" key="12">
    <source>
        <dbReference type="Proteomes" id="UP001501624"/>
    </source>
</evidence>
<comment type="catalytic activity">
    <reaction evidence="8">
        <text>fluoride(in) = fluoride(out)</text>
        <dbReference type="Rhea" id="RHEA:76159"/>
        <dbReference type="ChEBI" id="CHEBI:17051"/>
    </reaction>
    <physiologicalReaction direction="left-to-right" evidence="8">
        <dbReference type="Rhea" id="RHEA:76160"/>
    </physiologicalReaction>
</comment>
<keyword evidence="2 10" id="KW-1003">Cell membrane</keyword>
<keyword evidence="10" id="KW-0406">Ion transport</keyword>
<feature type="transmembrane region" description="Helical" evidence="10">
    <location>
        <begin position="46"/>
        <end position="69"/>
    </location>
</feature>
<feature type="binding site" evidence="10">
    <location>
        <position position="92"/>
    </location>
    <ligand>
        <name>Na(+)</name>
        <dbReference type="ChEBI" id="CHEBI:29101"/>
        <note>structural</note>
    </ligand>
</feature>
<evidence type="ECO:0000313" key="11">
    <source>
        <dbReference type="EMBL" id="GAA3802140.1"/>
    </source>
</evidence>
<organism evidence="11 12">
    <name type="scientific">Amycolatopsis tucumanensis</name>
    <dbReference type="NCBI Taxonomy" id="401106"/>
    <lineage>
        <taxon>Bacteria</taxon>
        <taxon>Bacillati</taxon>
        <taxon>Actinomycetota</taxon>
        <taxon>Actinomycetes</taxon>
        <taxon>Pseudonocardiales</taxon>
        <taxon>Pseudonocardiaceae</taxon>
        <taxon>Amycolatopsis</taxon>
    </lineage>
</organism>
<dbReference type="Pfam" id="PF02537">
    <property type="entry name" value="CRCB"/>
    <property type="match status" value="1"/>
</dbReference>
<evidence type="ECO:0000256" key="1">
    <source>
        <dbReference type="ARBA" id="ARBA00004651"/>
    </source>
</evidence>
<comment type="subcellular location">
    <subcellularLocation>
        <location evidence="1 10">Cell membrane</location>
        <topology evidence="1 10">Multi-pass membrane protein</topology>
    </subcellularLocation>
</comment>
<accession>A0ABP7HSR7</accession>
<dbReference type="PANTHER" id="PTHR28259:SF1">
    <property type="entry name" value="FLUORIDE EXPORT PROTEIN 1-RELATED"/>
    <property type="match status" value="1"/>
</dbReference>
<dbReference type="PANTHER" id="PTHR28259">
    <property type="entry name" value="FLUORIDE EXPORT PROTEIN 1-RELATED"/>
    <property type="match status" value="1"/>
</dbReference>
<keyword evidence="12" id="KW-1185">Reference proteome</keyword>
<comment type="caution">
    <text evidence="11">The sequence shown here is derived from an EMBL/GenBank/DDBJ whole genome shotgun (WGS) entry which is preliminary data.</text>
</comment>
<dbReference type="NCBIfam" id="TIGR00494">
    <property type="entry name" value="crcB"/>
    <property type="match status" value="1"/>
</dbReference>
<proteinExistence type="inferred from homology"/>
<evidence type="ECO:0000256" key="3">
    <source>
        <dbReference type="ARBA" id="ARBA00022692"/>
    </source>
</evidence>
<keyword evidence="5 10" id="KW-0472">Membrane</keyword>
<comment type="similarity">
    <text evidence="7 10">Belongs to the fluoride channel Fluc/FEX (TC 1.A.43) family.</text>
</comment>
<sequence length="141" mass="14287">MSGDPGTATTTRRSQAPVLAAVAVGGGIGALARYELATTWPTAPGHFPWTTFAINVSGCLLIGVLMVLVTEVRVAHPLVRPFLGVGVLGGFTTFSTYAVEIHGLLKPGSAGVALAYFGGTLLAAGLAVLTGVAVTRRLAGR</sequence>
<evidence type="ECO:0000256" key="7">
    <source>
        <dbReference type="ARBA" id="ARBA00035120"/>
    </source>
</evidence>
<dbReference type="InterPro" id="IPR003691">
    <property type="entry name" value="FluC"/>
</dbReference>
<feature type="transmembrane region" description="Helical" evidence="10">
    <location>
        <begin position="81"/>
        <end position="99"/>
    </location>
</feature>
<gene>
    <name evidence="10" type="primary">fluC</name>
    <name evidence="10" type="synonym">crcB</name>
    <name evidence="11" type="ORF">GCM10022380_19570</name>
</gene>
<dbReference type="EMBL" id="BAABCM010000002">
    <property type="protein sequence ID" value="GAA3802140.1"/>
    <property type="molecule type" value="Genomic_DNA"/>
</dbReference>
<keyword evidence="4 10" id="KW-1133">Transmembrane helix</keyword>
<feature type="transmembrane region" description="Helical" evidence="10">
    <location>
        <begin position="16"/>
        <end position="34"/>
    </location>
</feature>
<name>A0ABP7HSR7_9PSEU</name>
<comment type="function">
    <text evidence="9 10">Fluoride-specific ion channel. Important for reducing fluoride concentration in the cell, thus reducing its toxicity.</text>
</comment>
<keyword evidence="3 10" id="KW-0812">Transmembrane</keyword>
<evidence type="ECO:0000256" key="4">
    <source>
        <dbReference type="ARBA" id="ARBA00022989"/>
    </source>
</evidence>
<evidence type="ECO:0000256" key="9">
    <source>
        <dbReference type="ARBA" id="ARBA00049940"/>
    </source>
</evidence>
<keyword evidence="10" id="KW-0813">Transport</keyword>
<dbReference type="Proteomes" id="UP001501624">
    <property type="component" value="Unassembled WGS sequence"/>
</dbReference>
<feature type="transmembrane region" description="Helical" evidence="10">
    <location>
        <begin position="111"/>
        <end position="134"/>
    </location>
</feature>
<keyword evidence="10" id="KW-0479">Metal-binding</keyword>
<keyword evidence="6 10" id="KW-0407">Ion channel</keyword>
<evidence type="ECO:0000256" key="2">
    <source>
        <dbReference type="ARBA" id="ARBA00022475"/>
    </source>
</evidence>
<dbReference type="HAMAP" id="MF_00454">
    <property type="entry name" value="FluC"/>
    <property type="match status" value="1"/>
</dbReference>
<reference evidence="12" key="1">
    <citation type="journal article" date="2019" name="Int. J. Syst. Evol. Microbiol.">
        <title>The Global Catalogue of Microorganisms (GCM) 10K type strain sequencing project: providing services to taxonomists for standard genome sequencing and annotation.</title>
        <authorList>
            <consortium name="The Broad Institute Genomics Platform"/>
            <consortium name="The Broad Institute Genome Sequencing Center for Infectious Disease"/>
            <person name="Wu L."/>
            <person name="Ma J."/>
        </authorList>
    </citation>
    <scope>NUCLEOTIDE SEQUENCE [LARGE SCALE GENOMIC DNA]</scope>
    <source>
        <strain evidence="12">JCM 17017</strain>
    </source>
</reference>
<comment type="activity regulation">
    <text evidence="10">Na(+) is not transported, but it plays an essential structural role and its presence is essential for fluoride channel function.</text>
</comment>
<feature type="binding site" evidence="10">
    <location>
        <position position="89"/>
    </location>
    <ligand>
        <name>Na(+)</name>
        <dbReference type="ChEBI" id="CHEBI:29101"/>
        <note>structural</note>
    </ligand>
</feature>
<protein>
    <recommendedName>
        <fullName evidence="10">Fluoride-specific ion channel FluC</fullName>
    </recommendedName>
</protein>
<evidence type="ECO:0000256" key="5">
    <source>
        <dbReference type="ARBA" id="ARBA00023136"/>
    </source>
</evidence>
<evidence type="ECO:0000256" key="10">
    <source>
        <dbReference type="HAMAP-Rule" id="MF_00454"/>
    </source>
</evidence>
<keyword evidence="10" id="KW-0915">Sodium</keyword>
<evidence type="ECO:0000256" key="8">
    <source>
        <dbReference type="ARBA" id="ARBA00035585"/>
    </source>
</evidence>
<evidence type="ECO:0000256" key="6">
    <source>
        <dbReference type="ARBA" id="ARBA00023303"/>
    </source>
</evidence>